<evidence type="ECO:0000313" key="2">
    <source>
        <dbReference type="Proteomes" id="UP000008898"/>
    </source>
</evidence>
<accession>G0L3I7</accession>
<reference evidence="1 2" key="2">
    <citation type="journal article" date="2012" name="Environ. Microbiol.">
        <title>Characterization of the first alginolytic operons in a marine bacterium: from their emergence in marine Flavobacteriia to their independent transfers to marine Proteobacteria and human gut Bacteroides.</title>
        <authorList>
            <person name="Thomas F."/>
            <person name="Barbeyron T."/>
            <person name="Tonon T."/>
            <person name="Genicot S."/>
            <person name="Czjzek M."/>
            <person name="Michel G."/>
        </authorList>
    </citation>
    <scope>NUCLEOTIDE SEQUENCE [LARGE SCALE GENOMIC DNA]</scope>
    <source>
        <strain evidence="2">DSM 12802 / CCUG 47099 / CIP 106680 / NCIMB 13871 / Dsij</strain>
    </source>
</reference>
<evidence type="ECO:0000313" key="1">
    <source>
        <dbReference type="EMBL" id="CAZ98449.1"/>
    </source>
</evidence>
<dbReference type="KEGG" id="zga:ZOBELLIA_4314"/>
<proteinExistence type="predicted"/>
<dbReference type="Proteomes" id="UP000008898">
    <property type="component" value="Chromosome"/>
</dbReference>
<dbReference type="STRING" id="63186.ZOBELLIA_4314"/>
<dbReference type="AlphaFoldDB" id="G0L3I7"/>
<keyword evidence="2" id="KW-1185">Reference proteome</keyword>
<dbReference type="HOGENOM" id="CLU_3384552_0_0_10"/>
<dbReference type="EMBL" id="FP476056">
    <property type="protein sequence ID" value="CAZ98449.1"/>
    <property type="molecule type" value="Genomic_DNA"/>
</dbReference>
<sequence length="33" mass="3660">MGNLKVLKLSKNTITQIVFFEVSLGPCPIWLLG</sequence>
<reference evidence="2" key="1">
    <citation type="submission" date="2009-07" db="EMBL/GenBank/DDBJ databases">
        <title>Complete genome sequence of Zobellia galactanivorans Dsij.</title>
        <authorList>
            <consortium name="Genoscope - CEA"/>
        </authorList>
    </citation>
    <scope>NUCLEOTIDE SEQUENCE [LARGE SCALE GENOMIC DNA]</scope>
    <source>
        <strain evidence="2">DSM 12802 / CCUG 47099 / CIP 106680 / NCIMB 13871 / Dsij</strain>
    </source>
</reference>
<organism evidence="1 2">
    <name type="scientific">Zobellia galactanivorans (strain DSM 12802 / CCUG 47099 / CIP 106680 / NCIMB 13871 / Dsij)</name>
    <dbReference type="NCBI Taxonomy" id="63186"/>
    <lineage>
        <taxon>Bacteria</taxon>
        <taxon>Pseudomonadati</taxon>
        <taxon>Bacteroidota</taxon>
        <taxon>Flavobacteriia</taxon>
        <taxon>Flavobacteriales</taxon>
        <taxon>Flavobacteriaceae</taxon>
        <taxon>Zobellia</taxon>
    </lineage>
</organism>
<protein>
    <submittedName>
        <fullName evidence="1">Uncharacterized protein</fullName>
    </submittedName>
</protein>
<gene>
    <name evidence="1" type="ordered locus">zobellia_4314</name>
</gene>
<name>G0L3I7_ZOBGA</name>